<reference evidence="1" key="1">
    <citation type="journal article" date="2023" name="G3 (Bethesda)">
        <title>A reference genome for the long-term kleptoplast-retaining sea slug Elysia crispata morphotype clarki.</title>
        <authorList>
            <person name="Eastman K.E."/>
            <person name="Pendleton A.L."/>
            <person name="Shaikh M.A."/>
            <person name="Suttiyut T."/>
            <person name="Ogas R."/>
            <person name="Tomko P."/>
            <person name="Gavelis G."/>
            <person name="Widhalm J.R."/>
            <person name="Wisecaver J.H."/>
        </authorList>
    </citation>
    <scope>NUCLEOTIDE SEQUENCE</scope>
    <source>
        <strain evidence="1">ECLA1</strain>
    </source>
</reference>
<name>A0AAE0YQX5_9GAST</name>
<proteinExistence type="predicted"/>
<comment type="caution">
    <text evidence="1">The sequence shown here is derived from an EMBL/GenBank/DDBJ whole genome shotgun (WGS) entry which is preliminary data.</text>
</comment>
<accession>A0AAE0YQX5</accession>
<gene>
    <name evidence="1" type="ORF">RRG08_053178</name>
</gene>
<evidence type="ECO:0000313" key="2">
    <source>
        <dbReference type="Proteomes" id="UP001283361"/>
    </source>
</evidence>
<keyword evidence="2" id="KW-1185">Reference proteome</keyword>
<protein>
    <submittedName>
        <fullName evidence="1">Uncharacterized protein</fullName>
    </submittedName>
</protein>
<dbReference type="EMBL" id="JAWDGP010005645">
    <property type="protein sequence ID" value="KAK3754708.1"/>
    <property type="molecule type" value="Genomic_DNA"/>
</dbReference>
<dbReference type="AlphaFoldDB" id="A0AAE0YQX5"/>
<evidence type="ECO:0000313" key="1">
    <source>
        <dbReference type="EMBL" id="KAK3754708.1"/>
    </source>
</evidence>
<sequence>MARGRLYILIEYRRSTIDLTPLNTYLPDAETPVDKGDKLVSGSGDKPQAIHYSPVGVRALAPGVIVWPLLSERGRPVLP</sequence>
<dbReference type="Proteomes" id="UP001283361">
    <property type="component" value="Unassembled WGS sequence"/>
</dbReference>
<organism evidence="1 2">
    <name type="scientific">Elysia crispata</name>
    <name type="common">lettuce slug</name>
    <dbReference type="NCBI Taxonomy" id="231223"/>
    <lineage>
        <taxon>Eukaryota</taxon>
        <taxon>Metazoa</taxon>
        <taxon>Spiralia</taxon>
        <taxon>Lophotrochozoa</taxon>
        <taxon>Mollusca</taxon>
        <taxon>Gastropoda</taxon>
        <taxon>Heterobranchia</taxon>
        <taxon>Euthyneura</taxon>
        <taxon>Panpulmonata</taxon>
        <taxon>Sacoglossa</taxon>
        <taxon>Placobranchoidea</taxon>
        <taxon>Plakobranchidae</taxon>
        <taxon>Elysia</taxon>
    </lineage>
</organism>